<organism evidence="2 3">
    <name type="scientific">[Myrmecia] bisecta</name>
    <dbReference type="NCBI Taxonomy" id="41462"/>
    <lineage>
        <taxon>Eukaryota</taxon>
        <taxon>Viridiplantae</taxon>
        <taxon>Chlorophyta</taxon>
        <taxon>core chlorophytes</taxon>
        <taxon>Trebouxiophyceae</taxon>
        <taxon>Trebouxiales</taxon>
        <taxon>Trebouxiaceae</taxon>
        <taxon>Myrmecia</taxon>
    </lineage>
</organism>
<evidence type="ECO:0000256" key="1">
    <source>
        <dbReference type="SAM" id="MobiDB-lite"/>
    </source>
</evidence>
<dbReference type="EMBL" id="JALJOR010000004">
    <property type="protein sequence ID" value="KAK9817652.1"/>
    <property type="molecule type" value="Genomic_DNA"/>
</dbReference>
<feature type="region of interest" description="Disordered" evidence="1">
    <location>
        <begin position="1"/>
        <end position="44"/>
    </location>
</feature>
<reference evidence="2 3" key="1">
    <citation type="journal article" date="2024" name="Nat. Commun.">
        <title>Phylogenomics reveals the evolutionary origins of lichenization in chlorophyte algae.</title>
        <authorList>
            <person name="Puginier C."/>
            <person name="Libourel C."/>
            <person name="Otte J."/>
            <person name="Skaloud P."/>
            <person name="Haon M."/>
            <person name="Grisel S."/>
            <person name="Petersen M."/>
            <person name="Berrin J.G."/>
            <person name="Delaux P.M."/>
            <person name="Dal Grande F."/>
            <person name="Keller J."/>
        </authorList>
    </citation>
    <scope>NUCLEOTIDE SEQUENCE [LARGE SCALE GENOMIC DNA]</scope>
    <source>
        <strain evidence="2 3">SAG 2043</strain>
    </source>
</reference>
<sequence>MARVTGSKRQLLADDVLGSEGSVCGDSHAAPKRRRTYEQVSSADLDLDEQMPLSTAEVEQGFETPLTNQSGTAAWLASPFSTAGTPISPLQLPPPSASGSYGTVLPQTASGWSAVSPPLQPPQHQARAGSVFRFQPSATGSSAFQHSANASSASSDHSMTNVQATAVSTPFPALQRSNSAPDLHMLVDAGTFWRVPQHMVQPPSDPYGSSTAGALVPYKGPEGGMLF</sequence>
<dbReference type="Proteomes" id="UP001489004">
    <property type="component" value="Unassembled WGS sequence"/>
</dbReference>
<dbReference type="AlphaFoldDB" id="A0AAW1Q8B0"/>
<evidence type="ECO:0000313" key="2">
    <source>
        <dbReference type="EMBL" id="KAK9817652.1"/>
    </source>
</evidence>
<accession>A0AAW1Q8B0</accession>
<proteinExistence type="predicted"/>
<protein>
    <submittedName>
        <fullName evidence="2">Uncharacterized protein</fullName>
    </submittedName>
</protein>
<comment type="caution">
    <text evidence="2">The sequence shown here is derived from an EMBL/GenBank/DDBJ whole genome shotgun (WGS) entry which is preliminary data.</text>
</comment>
<gene>
    <name evidence="2" type="ORF">WJX72_000215</name>
</gene>
<keyword evidence="3" id="KW-1185">Reference proteome</keyword>
<name>A0AAW1Q8B0_9CHLO</name>
<evidence type="ECO:0000313" key="3">
    <source>
        <dbReference type="Proteomes" id="UP001489004"/>
    </source>
</evidence>